<proteinExistence type="inferred from homology"/>
<keyword evidence="6" id="KW-0808">Transferase</keyword>
<dbReference type="InterPro" id="IPR035965">
    <property type="entry name" value="PAS-like_dom_sf"/>
</dbReference>
<evidence type="ECO:0000256" key="3">
    <source>
        <dbReference type="ARBA" id="ARBA00012438"/>
    </source>
</evidence>
<keyword evidence="7" id="KW-0418">Kinase</keyword>
<keyword evidence="9" id="KW-0675">Receptor</keyword>
<protein>
    <recommendedName>
        <fullName evidence="3">histidine kinase</fullName>
        <ecNumber evidence="3">2.7.13.3</ecNumber>
    </recommendedName>
</protein>
<dbReference type="SUPFAM" id="SSF55781">
    <property type="entry name" value="GAF domain-like"/>
    <property type="match status" value="2"/>
</dbReference>
<dbReference type="PANTHER" id="PTHR42878">
    <property type="entry name" value="TWO-COMPONENT HISTIDINE KINASE"/>
    <property type="match status" value="1"/>
</dbReference>
<evidence type="ECO:0000256" key="1">
    <source>
        <dbReference type="ARBA" id="ARBA00000085"/>
    </source>
</evidence>
<accession>A0ABT3HT89</accession>
<dbReference type="InterPro" id="IPR001294">
    <property type="entry name" value="Phytochrome"/>
</dbReference>
<dbReference type="GO" id="GO:0005524">
    <property type="term" value="F:ATP binding"/>
    <property type="evidence" value="ECO:0007669"/>
    <property type="project" value="UniProtKB-KW"/>
</dbReference>
<dbReference type="Gene3D" id="3.30.450.270">
    <property type="match status" value="1"/>
</dbReference>
<gene>
    <name evidence="12" type="ORF">OMO38_00505</name>
</gene>
<evidence type="ECO:0000256" key="7">
    <source>
        <dbReference type="ARBA" id="ARBA00022777"/>
    </source>
</evidence>
<keyword evidence="12" id="KW-0067">ATP-binding</keyword>
<dbReference type="Pfam" id="PF01590">
    <property type="entry name" value="GAF"/>
    <property type="match status" value="1"/>
</dbReference>
<evidence type="ECO:0000256" key="2">
    <source>
        <dbReference type="ARBA" id="ARBA00006402"/>
    </source>
</evidence>
<dbReference type="InterPro" id="IPR029016">
    <property type="entry name" value="GAF-like_dom_sf"/>
</dbReference>
<dbReference type="Gene3D" id="1.10.287.130">
    <property type="match status" value="1"/>
</dbReference>
<dbReference type="SMART" id="SM00065">
    <property type="entry name" value="GAF"/>
    <property type="match status" value="1"/>
</dbReference>
<dbReference type="CDD" id="cd00082">
    <property type="entry name" value="HisKA"/>
    <property type="match status" value="1"/>
</dbReference>
<evidence type="ECO:0000256" key="6">
    <source>
        <dbReference type="ARBA" id="ARBA00022679"/>
    </source>
</evidence>
<evidence type="ECO:0000256" key="4">
    <source>
        <dbReference type="ARBA" id="ARBA00022543"/>
    </source>
</evidence>
<evidence type="ECO:0000259" key="10">
    <source>
        <dbReference type="PROSITE" id="PS50046"/>
    </source>
</evidence>
<dbReference type="Pfam" id="PF00360">
    <property type="entry name" value="PHY"/>
    <property type="match status" value="1"/>
</dbReference>
<dbReference type="InterPro" id="IPR003661">
    <property type="entry name" value="HisK_dim/P_dom"/>
</dbReference>
<evidence type="ECO:0000256" key="8">
    <source>
        <dbReference type="ARBA" id="ARBA00022991"/>
    </source>
</evidence>
<dbReference type="Pfam" id="PF02518">
    <property type="entry name" value="HATPase_c"/>
    <property type="match status" value="1"/>
</dbReference>
<dbReference type="InterPro" id="IPR043150">
    <property type="entry name" value="Phytochrome_PHY_sf"/>
</dbReference>
<name>A0ABT3HT89_9FLAO</name>
<evidence type="ECO:0000259" key="11">
    <source>
        <dbReference type="PROSITE" id="PS50109"/>
    </source>
</evidence>
<dbReference type="InterPro" id="IPR036890">
    <property type="entry name" value="HATPase_C_sf"/>
</dbReference>
<dbReference type="SMART" id="SM00387">
    <property type="entry name" value="HATPase_c"/>
    <property type="match status" value="1"/>
</dbReference>
<dbReference type="InterPro" id="IPR003594">
    <property type="entry name" value="HATPase_dom"/>
</dbReference>
<keyword evidence="5" id="KW-0716">Sensory transduction</keyword>
<dbReference type="SUPFAM" id="SSF55785">
    <property type="entry name" value="PYP-like sensor domain (PAS domain)"/>
    <property type="match status" value="1"/>
</dbReference>
<comment type="caution">
    <text evidence="12">The sequence shown here is derived from an EMBL/GenBank/DDBJ whole genome shotgun (WGS) entry which is preliminary data.</text>
</comment>
<dbReference type="Gene3D" id="3.30.450.40">
    <property type="match status" value="1"/>
</dbReference>
<evidence type="ECO:0000256" key="5">
    <source>
        <dbReference type="ARBA" id="ARBA00022606"/>
    </source>
</evidence>
<dbReference type="SUPFAM" id="SSF55874">
    <property type="entry name" value="ATPase domain of HSP90 chaperone/DNA topoisomerase II/histidine kinase"/>
    <property type="match status" value="1"/>
</dbReference>
<feature type="domain" description="Phytochrome chromophore attachment site" evidence="10">
    <location>
        <begin position="144"/>
        <end position="302"/>
    </location>
</feature>
<dbReference type="InterPro" id="IPR013515">
    <property type="entry name" value="Phytochrome_cen-reg"/>
</dbReference>
<dbReference type="Pfam" id="PF00512">
    <property type="entry name" value="HisKA"/>
    <property type="match status" value="1"/>
</dbReference>
<evidence type="ECO:0000313" key="12">
    <source>
        <dbReference type="EMBL" id="MCW3166994.1"/>
    </source>
</evidence>
<dbReference type="SUPFAM" id="SSF47384">
    <property type="entry name" value="Homodimeric domain of signal transducing histidine kinase"/>
    <property type="match status" value="1"/>
</dbReference>
<dbReference type="Proteomes" id="UP001163731">
    <property type="component" value="Unassembled WGS sequence"/>
</dbReference>
<keyword evidence="4" id="KW-0600">Photoreceptor protein</keyword>
<dbReference type="InterPro" id="IPR003018">
    <property type="entry name" value="GAF"/>
</dbReference>
<dbReference type="PROSITE" id="PS50046">
    <property type="entry name" value="PHYTOCHROME_2"/>
    <property type="match status" value="1"/>
</dbReference>
<feature type="domain" description="Histidine kinase" evidence="11">
    <location>
        <begin position="522"/>
        <end position="733"/>
    </location>
</feature>
<evidence type="ECO:0000313" key="13">
    <source>
        <dbReference type="Proteomes" id="UP001163731"/>
    </source>
</evidence>
<comment type="similarity">
    <text evidence="2">In the N-terminal section; belongs to the phytochrome family.</text>
</comment>
<keyword evidence="12" id="KW-0547">Nucleotide-binding</keyword>
<dbReference type="Gene3D" id="3.30.565.10">
    <property type="entry name" value="Histidine kinase-like ATPase, C-terminal domain"/>
    <property type="match status" value="1"/>
</dbReference>
<dbReference type="SMART" id="SM00388">
    <property type="entry name" value="HisKA"/>
    <property type="match status" value="1"/>
</dbReference>
<dbReference type="Pfam" id="PF08446">
    <property type="entry name" value="PAS_2"/>
    <property type="match status" value="1"/>
</dbReference>
<dbReference type="PANTHER" id="PTHR42878:SF15">
    <property type="entry name" value="BACTERIOPHYTOCHROME"/>
    <property type="match status" value="1"/>
</dbReference>
<dbReference type="PROSITE" id="PS50109">
    <property type="entry name" value="HIS_KIN"/>
    <property type="match status" value="1"/>
</dbReference>
<dbReference type="InterPro" id="IPR013654">
    <property type="entry name" value="PAS_2"/>
</dbReference>
<dbReference type="InterPro" id="IPR036097">
    <property type="entry name" value="HisK_dim/P_sf"/>
</dbReference>
<reference evidence="12" key="1">
    <citation type="submission" date="2022-10" db="EMBL/GenBank/DDBJ databases">
        <title>Chryseobacterium babae sp. nov. isolated from the gut of the beetle Oryctes rhinoceros, and Chryseobacterium kimseyorum sp. nov., isolated from a stick insect rearing cage.</title>
        <authorList>
            <person name="Shelomi M."/>
            <person name="Han C.-J."/>
            <person name="Chen W.-M."/>
            <person name="Chen H.-K."/>
            <person name="Liaw S.-J."/>
            <person name="Muhle E."/>
            <person name="Clermont D."/>
        </authorList>
    </citation>
    <scope>NUCLEOTIDE SEQUENCE</scope>
    <source>
        <strain evidence="12">09-1422</strain>
    </source>
</reference>
<dbReference type="PRINTS" id="PR01033">
    <property type="entry name" value="PHYTOCHROME"/>
</dbReference>
<comment type="catalytic activity">
    <reaction evidence="1">
        <text>ATP + protein L-histidine = ADP + protein N-phospho-L-histidine.</text>
        <dbReference type="EC" id="2.7.13.3"/>
    </reaction>
</comment>
<dbReference type="RefSeq" id="WP_264748291.1">
    <property type="nucleotide sequence ID" value="NZ_JAPDHW010000001.1"/>
</dbReference>
<dbReference type="InterPro" id="IPR016132">
    <property type="entry name" value="Phyto_chromo_attachment"/>
</dbReference>
<dbReference type="InterPro" id="IPR050351">
    <property type="entry name" value="BphY/WalK/GraS-like"/>
</dbReference>
<keyword evidence="13" id="KW-1185">Reference proteome</keyword>
<dbReference type="Gene3D" id="3.30.450.20">
    <property type="entry name" value="PAS domain"/>
    <property type="match status" value="1"/>
</dbReference>
<keyword evidence="8" id="KW-0157">Chromophore</keyword>
<sequence>MVKDDLDLCSKEPIHIPGYIQAHGILIIIDSEGIIKYCSDNFTQFAGLTVDHILESHISKYSKVFGKSENNNFILDLINLSWQGKNFKPINPYQVEIDGMIYNLILSLSDDHYILDFEQELSDLFSDPQNIVGASLSQMLADKDIDAILRNVVQQVKNIISYDRIMVYQFHDDGHGEVVAEERNDQLETWLGLHYPASDIPEQARNLYKKNLTRLISNVHEQNIPLMSTAEVPADLSNSTLRAVSPVHIQYLKNMGVTSSFSVSIIVDDELWGLIACHNYSPRFINYRQRETAKLIGQVLSSCIGLRNQEKNQKEDMKLQTAVLDVSRSLHNEKIADFIETCSPILLNAFKATGISFLYEGETTSIGTVPELSKIKEISEFLYDAANEVLITENSKIDFPELQLESVDFAGFAGCRLTKDIKDCVIVFRPEIIQTVKWAGDPNKIISHDERGQPFISPRNSFEEWSQQVKGSCLKWSSSEIRAIMEIRDEVNFAVGRKTAELRILNEKLRDAYSELDAFAHTVSHDLKIPLTTIKAFAELIIRKSKEDDIKIMSTKIVDNSDRLNQMIKTVLEYSKVGQKDVRKESIDMSNLINDIVGQLLMSNLNANLNLVVKSTPDLSGDPILIFQVFLNLIENAVKYSHKTEYPVVEIDGQLEKDEVIYTVKDNGVGMSSDQQTKIFGLFNRVGKTNEYEGSGIGLATVKKIINRHGATIGVESEEGNGSTFTVKFPRKTGS</sequence>
<dbReference type="InterPro" id="IPR005467">
    <property type="entry name" value="His_kinase_dom"/>
</dbReference>
<organism evidence="12 13">
    <name type="scientific">Chryseobacterium kimseyorum</name>
    <dbReference type="NCBI Taxonomy" id="2984028"/>
    <lineage>
        <taxon>Bacteria</taxon>
        <taxon>Pseudomonadati</taxon>
        <taxon>Bacteroidota</taxon>
        <taxon>Flavobacteriia</taxon>
        <taxon>Flavobacteriales</taxon>
        <taxon>Weeksellaceae</taxon>
        <taxon>Chryseobacterium group</taxon>
        <taxon>Chryseobacterium</taxon>
    </lineage>
</organism>
<dbReference type="EC" id="2.7.13.3" evidence="3"/>
<evidence type="ECO:0000256" key="9">
    <source>
        <dbReference type="ARBA" id="ARBA00023170"/>
    </source>
</evidence>
<dbReference type="EMBL" id="JAPDHW010000001">
    <property type="protein sequence ID" value="MCW3166994.1"/>
    <property type="molecule type" value="Genomic_DNA"/>
</dbReference>